<feature type="transmembrane region" description="Helical" evidence="1">
    <location>
        <begin position="156"/>
        <end position="173"/>
    </location>
</feature>
<dbReference type="InterPro" id="IPR000620">
    <property type="entry name" value="EamA_dom"/>
</dbReference>
<dbReference type="PANTHER" id="PTHR22911">
    <property type="entry name" value="ACYL-MALONYL CONDENSING ENZYME-RELATED"/>
    <property type="match status" value="1"/>
</dbReference>
<dbReference type="EMBL" id="FWFO01000004">
    <property type="protein sequence ID" value="SLN65213.1"/>
    <property type="molecule type" value="Genomic_DNA"/>
</dbReference>
<protein>
    <submittedName>
        <fullName evidence="3">Riboflavin transporter</fullName>
    </submittedName>
</protein>
<evidence type="ECO:0000313" key="4">
    <source>
        <dbReference type="Proteomes" id="UP000193077"/>
    </source>
</evidence>
<dbReference type="Proteomes" id="UP000193077">
    <property type="component" value="Unassembled WGS sequence"/>
</dbReference>
<keyword evidence="1" id="KW-1133">Transmembrane helix</keyword>
<dbReference type="OrthoDB" id="7165334at2"/>
<evidence type="ECO:0000259" key="2">
    <source>
        <dbReference type="Pfam" id="PF00892"/>
    </source>
</evidence>
<reference evidence="3 4" key="1">
    <citation type="submission" date="2017-03" db="EMBL/GenBank/DDBJ databases">
        <authorList>
            <person name="Afonso C.L."/>
            <person name="Miller P.J."/>
            <person name="Scott M.A."/>
            <person name="Spackman E."/>
            <person name="Goraichik I."/>
            <person name="Dimitrov K.M."/>
            <person name="Suarez D.L."/>
            <person name="Swayne D.E."/>
        </authorList>
    </citation>
    <scope>NUCLEOTIDE SEQUENCE [LARGE SCALE GENOMIC DNA]</scope>
    <source>
        <strain evidence="3 4">CECT 7639</strain>
    </source>
</reference>
<feature type="domain" description="EamA" evidence="2">
    <location>
        <begin position="158"/>
        <end position="287"/>
    </location>
</feature>
<dbReference type="RefSeq" id="WP_085797607.1">
    <property type="nucleotide sequence ID" value="NZ_FWFO01000004.1"/>
</dbReference>
<accession>A0A1Y5TJ64</accession>
<keyword evidence="4" id="KW-1185">Reference proteome</keyword>
<keyword evidence="1" id="KW-0812">Transmembrane</keyword>
<feature type="transmembrane region" description="Helical" evidence="1">
    <location>
        <begin position="45"/>
        <end position="70"/>
    </location>
</feature>
<dbReference type="GO" id="GO:0016020">
    <property type="term" value="C:membrane"/>
    <property type="evidence" value="ECO:0007669"/>
    <property type="project" value="InterPro"/>
</dbReference>
<dbReference type="InterPro" id="IPR037185">
    <property type="entry name" value="EmrE-like"/>
</dbReference>
<evidence type="ECO:0000256" key="1">
    <source>
        <dbReference type="SAM" id="Phobius"/>
    </source>
</evidence>
<feature type="transmembrane region" description="Helical" evidence="1">
    <location>
        <begin position="216"/>
        <end position="237"/>
    </location>
</feature>
<dbReference type="Gene3D" id="1.10.3730.20">
    <property type="match status" value="1"/>
</dbReference>
<feature type="transmembrane region" description="Helical" evidence="1">
    <location>
        <begin position="131"/>
        <end position="150"/>
    </location>
</feature>
<dbReference type="PANTHER" id="PTHR22911:SF135">
    <property type="entry name" value="BLR4310 PROTEIN"/>
    <property type="match status" value="1"/>
</dbReference>
<sequence>MKPHIPVDPKANLIGSAWMVVAMLGFALEDAMIKRAAADLPVWQVLVIFGLGGVAVFAMWAWAIGASLLHRDVLSRPMKVRVLFEVLGRLFYVLALALSPLSSATVILQATPLFVVAGAALFFGETVGWRRWVAIVLGMAGVVVIIQPTGDSFSPLSILAVLGMLGFAGRDLASRAAPATLGTQVLGFYGFLSIVVAGFGYRFWEAAPTTPISTATALSLAGAVTMGVIAYASLMKAMRTGEVSAVTPFRYTRLLFGIGLGIVLFGERPEQSVWLGSLLIVLSGLYILWRGRHTTSNP</sequence>
<feature type="transmembrane region" description="Helical" evidence="1">
    <location>
        <begin position="249"/>
        <end position="266"/>
    </location>
</feature>
<dbReference type="Pfam" id="PF00892">
    <property type="entry name" value="EamA"/>
    <property type="match status" value="2"/>
</dbReference>
<name>A0A1Y5TJ64_9RHOB</name>
<gene>
    <name evidence="3" type="primary">ribN_11</name>
    <name evidence="3" type="ORF">TRL7639_03671</name>
</gene>
<feature type="transmembrane region" description="Helical" evidence="1">
    <location>
        <begin position="12"/>
        <end position="33"/>
    </location>
</feature>
<proteinExistence type="predicted"/>
<organism evidence="3 4">
    <name type="scientific">Falsiruegeria litorea R37</name>
    <dbReference type="NCBI Taxonomy" id="1200284"/>
    <lineage>
        <taxon>Bacteria</taxon>
        <taxon>Pseudomonadati</taxon>
        <taxon>Pseudomonadota</taxon>
        <taxon>Alphaproteobacteria</taxon>
        <taxon>Rhodobacterales</taxon>
        <taxon>Roseobacteraceae</taxon>
        <taxon>Falsiruegeria</taxon>
    </lineage>
</organism>
<feature type="transmembrane region" description="Helical" evidence="1">
    <location>
        <begin position="185"/>
        <end position="204"/>
    </location>
</feature>
<dbReference type="SUPFAM" id="SSF103481">
    <property type="entry name" value="Multidrug resistance efflux transporter EmrE"/>
    <property type="match status" value="2"/>
</dbReference>
<dbReference type="AlphaFoldDB" id="A0A1Y5TJ64"/>
<evidence type="ECO:0000313" key="3">
    <source>
        <dbReference type="EMBL" id="SLN65213.1"/>
    </source>
</evidence>
<feature type="transmembrane region" description="Helical" evidence="1">
    <location>
        <begin position="272"/>
        <end position="289"/>
    </location>
</feature>
<feature type="domain" description="EamA" evidence="2">
    <location>
        <begin position="14"/>
        <end position="146"/>
    </location>
</feature>
<keyword evidence="1" id="KW-0472">Membrane</keyword>